<dbReference type="InterPro" id="IPR011006">
    <property type="entry name" value="CheY-like_superfamily"/>
</dbReference>
<dbReference type="EMBL" id="JACXIY010000016">
    <property type="protein sequence ID" value="MBD2869775.1"/>
    <property type="molecule type" value="Genomic_DNA"/>
</dbReference>
<dbReference type="SUPFAM" id="SSF52172">
    <property type="entry name" value="CheY-like"/>
    <property type="match status" value="1"/>
</dbReference>
<evidence type="ECO:0000259" key="4">
    <source>
        <dbReference type="PROSITE" id="PS50110"/>
    </source>
</evidence>
<evidence type="ECO:0000256" key="2">
    <source>
        <dbReference type="PROSITE-ProRule" id="PRU00169"/>
    </source>
</evidence>
<evidence type="ECO:0000256" key="3">
    <source>
        <dbReference type="SAM" id="Phobius"/>
    </source>
</evidence>
<protein>
    <submittedName>
        <fullName evidence="5">Response regulator</fullName>
    </submittedName>
</protein>
<dbReference type="CDD" id="cd00156">
    <property type="entry name" value="REC"/>
    <property type="match status" value="1"/>
</dbReference>
<feature type="domain" description="Response regulatory" evidence="4">
    <location>
        <begin position="78"/>
        <end position="192"/>
    </location>
</feature>
<keyword evidence="1 2" id="KW-0597">Phosphoprotein</keyword>
<evidence type="ECO:0000313" key="5">
    <source>
        <dbReference type="EMBL" id="MBD2869775.1"/>
    </source>
</evidence>
<proteinExistence type="predicted"/>
<feature type="transmembrane region" description="Helical" evidence="3">
    <location>
        <begin position="6"/>
        <end position="22"/>
    </location>
</feature>
<feature type="modified residue" description="4-aspartylphosphate" evidence="2">
    <location>
        <position position="127"/>
    </location>
</feature>
<keyword evidence="6" id="KW-1185">Reference proteome</keyword>
<keyword evidence="3" id="KW-0472">Membrane</keyword>
<accession>A0A927CLT6</accession>
<dbReference type="PANTHER" id="PTHR44591:SF3">
    <property type="entry name" value="RESPONSE REGULATORY DOMAIN-CONTAINING PROTEIN"/>
    <property type="match status" value="1"/>
</dbReference>
<dbReference type="SMART" id="SM00448">
    <property type="entry name" value="REC"/>
    <property type="match status" value="1"/>
</dbReference>
<comment type="caution">
    <text evidence="5">The sequence shown here is derived from an EMBL/GenBank/DDBJ whole genome shotgun (WGS) entry which is preliminary data.</text>
</comment>
<dbReference type="GO" id="GO:0000160">
    <property type="term" value="P:phosphorelay signal transduction system"/>
    <property type="evidence" value="ECO:0007669"/>
    <property type="project" value="InterPro"/>
</dbReference>
<dbReference type="PANTHER" id="PTHR44591">
    <property type="entry name" value="STRESS RESPONSE REGULATOR PROTEIN 1"/>
    <property type="match status" value="1"/>
</dbReference>
<sequence length="200" mass="22142">MIEYVVFAAAAALLAVSIVVYRKRGKERRRIRETEPKARSANPNSATVVHAFSARSSGAPAKADHADAADLTFGVHAGILVVDDQPAIRMLLNELFSALGADVYAAERGGTALRLMNEHAIDCVLLDLKLPDMDGIEVLREIRRRHPDVPVILMSAYVEPSEMEEAVRLGVNRLISKPFDVEELREAVLKQLERRFEITT</sequence>
<dbReference type="Proteomes" id="UP000632125">
    <property type="component" value="Unassembled WGS sequence"/>
</dbReference>
<dbReference type="Gene3D" id="3.40.50.2300">
    <property type="match status" value="1"/>
</dbReference>
<name>A0A927CLT6_9BACL</name>
<dbReference type="AlphaFoldDB" id="A0A927CLT6"/>
<gene>
    <name evidence="5" type="ORF">IDH41_14390</name>
</gene>
<dbReference type="PROSITE" id="PS50110">
    <property type="entry name" value="RESPONSE_REGULATORY"/>
    <property type="match status" value="1"/>
</dbReference>
<dbReference type="Pfam" id="PF00072">
    <property type="entry name" value="Response_reg"/>
    <property type="match status" value="1"/>
</dbReference>
<dbReference type="InterPro" id="IPR050595">
    <property type="entry name" value="Bact_response_regulator"/>
</dbReference>
<keyword evidence="3" id="KW-1133">Transmembrane helix</keyword>
<dbReference type="InterPro" id="IPR001789">
    <property type="entry name" value="Sig_transdc_resp-reg_receiver"/>
</dbReference>
<evidence type="ECO:0000313" key="6">
    <source>
        <dbReference type="Proteomes" id="UP000632125"/>
    </source>
</evidence>
<reference evidence="5" key="1">
    <citation type="submission" date="2020-09" db="EMBL/GenBank/DDBJ databases">
        <title>A novel bacterium of genus Paenibacillus, isolated from South China Sea.</title>
        <authorList>
            <person name="Huang H."/>
            <person name="Mo K."/>
            <person name="Hu Y."/>
        </authorList>
    </citation>
    <scope>NUCLEOTIDE SEQUENCE</scope>
    <source>
        <strain evidence="5">IB182493</strain>
    </source>
</reference>
<keyword evidence="3" id="KW-0812">Transmembrane</keyword>
<organism evidence="5 6">
    <name type="scientific">Paenibacillus arenilitoris</name>
    <dbReference type="NCBI Taxonomy" id="2772299"/>
    <lineage>
        <taxon>Bacteria</taxon>
        <taxon>Bacillati</taxon>
        <taxon>Bacillota</taxon>
        <taxon>Bacilli</taxon>
        <taxon>Bacillales</taxon>
        <taxon>Paenibacillaceae</taxon>
        <taxon>Paenibacillus</taxon>
    </lineage>
</organism>
<evidence type="ECO:0000256" key="1">
    <source>
        <dbReference type="ARBA" id="ARBA00022553"/>
    </source>
</evidence>
<dbReference type="RefSeq" id="WP_190862163.1">
    <property type="nucleotide sequence ID" value="NZ_JACXIY010000016.1"/>
</dbReference>